<dbReference type="AlphaFoldDB" id="A0ABF7QNA7"/>
<keyword evidence="2" id="KW-1185">Reference proteome</keyword>
<proteinExistence type="predicted"/>
<dbReference type="KEGG" id="rlt:Rleg2_2310"/>
<name>A0ABF7QNA7_RHILW</name>
<protein>
    <submittedName>
        <fullName evidence="1">Uncharacterized protein</fullName>
    </submittedName>
</protein>
<evidence type="ECO:0000313" key="1">
    <source>
        <dbReference type="EMBL" id="ACI55585.1"/>
    </source>
</evidence>
<dbReference type="Proteomes" id="UP000008330">
    <property type="component" value="Chromosome"/>
</dbReference>
<accession>A0ABF7QNA7</accession>
<gene>
    <name evidence="1" type="ordered locus">Rleg2_2310</name>
</gene>
<reference evidence="1 2" key="1">
    <citation type="journal article" date="2010" name="Stand. Genomic Sci.">
        <title>Complete genome sequence of Rhizobium leguminosarum bv trifolii strain WSM2304, an effective microsymbiont of the South American clover Trifolium polymorphum.</title>
        <authorList>
            <person name="Reeve W."/>
            <person name="O'Hara G."/>
            <person name="Chain P."/>
            <person name="Ardley J."/>
            <person name="Brau L."/>
            <person name="Nandesena K."/>
            <person name="Tiwari R."/>
            <person name="Malfatti S."/>
            <person name="Kiss H."/>
            <person name="Lapidus A."/>
            <person name="Copeland A."/>
            <person name="Nolan M."/>
            <person name="Land M."/>
            <person name="Ivanova N."/>
            <person name="Mavromatis K."/>
            <person name="Markowitz V."/>
            <person name="Kyrpides N."/>
            <person name="Melino V."/>
            <person name="Denton M."/>
            <person name="Yates R."/>
            <person name="Howieson J."/>
        </authorList>
    </citation>
    <scope>NUCLEOTIDE SEQUENCE [LARGE SCALE GENOMIC DNA]</scope>
    <source>
        <strain evidence="1 2">WSM2304</strain>
    </source>
</reference>
<evidence type="ECO:0000313" key="2">
    <source>
        <dbReference type="Proteomes" id="UP000008330"/>
    </source>
</evidence>
<dbReference type="EMBL" id="CP001191">
    <property type="protein sequence ID" value="ACI55585.1"/>
    <property type="molecule type" value="Genomic_DNA"/>
</dbReference>
<organism evidence="1 2">
    <name type="scientific">Rhizobium leguminosarum bv. trifolii (strain WSM2304)</name>
    <dbReference type="NCBI Taxonomy" id="395492"/>
    <lineage>
        <taxon>Bacteria</taxon>
        <taxon>Pseudomonadati</taxon>
        <taxon>Pseudomonadota</taxon>
        <taxon>Alphaproteobacteria</taxon>
        <taxon>Hyphomicrobiales</taxon>
        <taxon>Rhizobiaceae</taxon>
        <taxon>Rhizobium/Agrobacterium group</taxon>
        <taxon>Rhizobium</taxon>
    </lineage>
</organism>
<sequence>MRPDHNGLDSLATCVKFSSSLIPKLEVDQFGDPLIGSSHITTICEFSNSRKLVF</sequence>